<dbReference type="Pfam" id="PF03992">
    <property type="entry name" value="ABM"/>
    <property type="match status" value="1"/>
</dbReference>
<keyword evidence="3" id="KW-1185">Reference proteome</keyword>
<dbReference type="RefSeq" id="WP_076704761.1">
    <property type="nucleotide sequence ID" value="NZ_CP015093.1"/>
</dbReference>
<evidence type="ECO:0000313" key="2">
    <source>
        <dbReference type="EMBL" id="APZ54755.1"/>
    </source>
</evidence>
<dbReference type="KEGG" id="paby:Ga0080574_TMP4421"/>
<accession>A0A1P8UZE7</accession>
<feature type="domain" description="ABM" evidence="1">
    <location>
        <begin position="4"/>
        <end position="90"/>
    </location>
</feature>
<dbReference type="Proteomes" id="UP000187059">
    <property type="component" value="Chromosome"/>
</dbReference>
<dbReference type="EMBL" id="CP015093">
    <property type="protein sequence ID" value="APZ54755.1"/>
    <property type="molecule type" value="Genomic_DNA"/>
</dbReference>
<reference evidence="2 3" key="1">
    <citation type="submission" date="2016-04" db="EMBL/GenBank/DDBJ databases">
        <title>Deep-sea bacteria in the southern Pacific.</title>
        <authorList>
            <person name="Tang K."/>
        </authorList>
    </citation>
    <scope>NUCLEOTIDE SEQUENCE [LARGE SCALE GENOMIC DNA]</scope>
    <source>
        <strain evidence="2 3">JLT2014</strain>
    </source>
</reference>
<dbReference type="InterPro" id="IPR007138">
    <property type="entry name" value="ABM_dom"/>
</dbReference>
<dbReference type="Gene3D" id="3.30.70.100">
    <property type="match status" value="1"/>
</dbReference>
<dbReference type="OrthoDB" id="9797178at2"/>
<sequence>MAEIRLTGTMTCPPERAEAVRAALPEHIRLTRAEPGCLHFDVTETAPGRFEVFERFADRAAFDAHQARAGASDWARVTAGCPRDYEITEA</sequence>
<dbReference type="SUPFAM" id="SSF54909">
    <property type="entry name" value="Dimeric alpha+beta barrel"/>
    <property type="match status" value="1"/>
</dbReference>
<evidence type="ECO:0000259" key="1">
    <source>
        <dbReference type="PROSITE" id="PS51725"/>
    </source>
</evidence>
<organism evidence="2 3">
    <name type="scientific">Salipiger abyssi</name>
    <dbReference type="NCBI Taxonomy" id="1250539"/>
    <lineage>
        <taxon>Bacteria</taxon>
        <taxon>Pseudomonadati</taxon>
        <taxon>Pseudomonadota</taxon>
        <taxon>Alphaproteobacteria</taxon>
        <taxon>Rhodobacterales</taxon>
        <taxon>Roseobacteraceae</taxon>
        <taxon>Salipiger</taxon>
    </lineage>
</organism>
<dbReference type="PROSITE" id="PS51725">
    <property type="entry name" value="ABM"/>
    <property type="match status" value="1"/>
</dbReference>
<dbReference type="STRING" id="1250539.Ga0080574_TMP4421"/>
<protein>
    <recommendedName>
        <fullName evidence="1">ABM domain-containing protein</fullName>
    </recommendedName>
</protein>
<evidence type="ECO:0000313" key="3">
    <source>
        <dbReference type="Proteomes" id="UP000187059"/>
    </source>
</evidence>
<name>A0A1P8UZE7_9RHOB</name>
<gene>
    <name evidence="2" type="ORF">Ga0080574_TMP4421</name>
</gene>
<proteinExistence type="predicted"/>
<dbReference type="AlphaFoldDB" id="A0A1P8UZE7"/>
<dbReference type="InterPro" id="IPR011008">
    <property type="entry name" value="Dimeric_a/b-barrel"/>
</dbReference>